<dbReference type="Proteomes" id="UP000247810">
    <property type="component" value="Unassembled WGS sequence"/>
</dbReference>
<accession>A0A319D8R1</accession>
<name>A0A319D8R1_9EURO</name>
<dbReference type="AlphaFoldDB" id="A0A319D8R1"/>
<keyword evidence="1" id="KW-1133">Transmembrane helix</keyword>
<proteinExistence type="predicted"/>
<gene>
    <name evidence="2" type="ORF">BO71DRAFT_249816</name>
</gene>
<keyword evidence="1" id="KW-0472">Membrane</keyword>
<evidence type="ECO:0000313" key="3">
    <source>
        <dbReference type="Proteomes" id="UP000247810"/>
    </source>
</evidence>
<feature type="transmembrane region" description="Helical" evidence="1">
    <location>
        <begin position="6"/>
        <end position="24"/>
    </location>
</feature>
<protein>
    <submittedName>
        <fullName evidence="2">Uncharacterized protein</fullName>
    </submittedName>
</protein>
<reference evidence="2 3" key="1">
    <citation type="submission" date="2018-02" db="EMBL/GenBank/DDBJ databases">
        <title>The genomes of Aspergillus section Nigri reveals drivers in fungal speciation.</title>
        <authorList>
            <consortium name="DOE Joint Genome Institute"/>
            <person name="Vesth T.C."/>
            <person name="Nybo J."/>
            <person name="Theobald S."/>
            <person name="Brandl J."/>
            <person name="Frisvad J.C."/>
            <person name="Nielsen K.F."/>
            <person name="Lyhne E.K."/>
            <person name="Kogle M.E."/>
            <person name="Kuo A."/>
            <person name="Riley R."/>
            <person name="Clum A."/>
            <person name="Nolan M."/>
            <person name="Lipzen A."/>
            <person name="Salamov A."/>
            <person name="Henrissat B."/>
            <person name="Wiebenga A."/>
            <person name="De vries R.P."/>
            <person name="Grigoriev I.V."/>
            <person name="Mortensen U.H."/>
            <person name="Andersen M.R."/>
            <person name="Baker S.E."/>
        </authorList>
    </citation>
    <scope>NUCLEOTIDE SEQUENCE [LARGE SCALE GENOMIC DNA]</scope>
    <source>
        <strain evidence="2 3">CBS 707.79</strain>
    </source>
</reference>
<evidence type="ECO:0000313" key="2">
    <source>
        <dbReference type="EMBL" id="PYH93766.1"/>
    </source>
</evidence>
<dbReference type="VEuPathDB" id="FungiDB:BO71DRAFT_249816"/>
<organism evidence="2 3">
    <name type="scientific">Aspergillus ellipticus CBS 707.79</name>
    <dbReference type="NCBI Taxonomy" id="1448320"/>
    <lineage>
        <taxon>Eukaryota</taxon>
        <taxon>Fungi</taxon>
        <taxon>Dikarya</taxon>
        <taxon>Ascomycota</taxon>
        <taxon>Pezizomycotina</taxon>
        <taxon>Eurotiomycetes</taxon>
        <taxon>Eurotiomycetidae</taxon>
        <taxon>Eurotiales</taxon>
        <taxon>Aspergillaceae</taxon>
        <taxon>Aspergillus</taxon>
        <taxon>Aspergillus subgen. Circumdati</taxon>
    </lineage>
</organism>
<keyword evidence="3" id="KW-1185">Reference proteome</keyword>
<sequence>MFMNFFFGVGFGLCLCLLVSYLIYEPLLLSTNSVSYSKIYYSCVGSTDIPGLAYAELYTFK</sequence>
<dbReference type="EMBL" id="KZ825886">
    <property type="protein sequence ID" value="PYH93766.1"/>
    <property type="molecule type" value="Genomic_DNA"/>
</dbReference>
<keyword evidence="1" id="KW-0812">Transmembrane</keyword>
<evidence type="ECO:0000256" key="1">
    <source>
        <dbReference type="SAM" id="Phobius"/>
    </source>
</evidence>